<organism evidence="1">
    <name type="scientific">Hexamita inflata</name>
    <dbReference type="NCBI Taxonomy" id="28002"/>
    <lineage>
        <taxon>Eukaryota</taxon>
        <taxon>Metamonada</taxon>
        <taxon>Diplomonadida</taxon>
        <taxon>Hexamitidae</taxon>
        <taxon>Hexamitinae</taxon>
        <taxon>Hexamita</taxon>
    </lineage>
</organism>
<evidence type="ECO:0000313" key="1">
    <source>
        <dbReference type="EMBL" id="CAI9944934.1"/>
    </source>
</evidence>
<reference evidence="1" key="1">
    <citation type="submission" date="2023-06" db="EMBL/GenBank/DDBJ databases">
        <authorList>
            <person name="Kurt Z."/>
        </authorList>
    </citation>
    <scope>NUCLEOTIDE SEQUENCE</scope>
</reference>
<comment type="caution">
    <text evidence="1">The sequence shown here is derived from an EMBL/GenBank/DDBJ whole genome shotgun (WGS) entry which is preliminary data.</text>
</comment>
<protein>
    <submittedName>
        <fullName evidence="1 2">Partial</fullName>
    </submittedName>
</protein>
<dbReference type="EMBL" id="CAXDID020000182">
    <property type="protein sequence ID" value="CAL6049960.1"/>
    <property type="molecule type" value="Genomic_DNA"/>
</dbReference>
<accession>A0AA86U842</accession>
<reference evidence="2 3" key="2">
    <citation type="submission" date="2024-07" db="EMBL/GenBank/DDBJ databases">
        <authorList>
            <person name="Akdeniz Z."/>
        </authorList>
    </citation>
    <scope>NUCLEOTIDE SEQUENCE [LARGE SCALE GENOMIC DNA]</scope>
</reference>
<dbReference type="Proteomes" id="UP001642409">
    <property type="component" value="Unassembled WGS sequence"/>
</dbReference>
<evidence type="ECO:0000313" key="2">
    <source>
        <dbReference type="EMBL" id="CAL6049960.1"/>
    </source>
</evidence>
<gene>
    <name evidence="1" type="ORF">HINF_LOCUS32579</name>
    <name evidence="2" type="ORF">HINF_LOCUS43659</name>
</gene>
<evidence type="ECO:0000313" key="3">
    <source>
        <dbReference type="Proteomes" id="UP001642409"/>
    </source>
</evidence>
<name>A0AA86U842_9EUKA</name>
<keyword evidence="3" id="KW-1185">Reference proteome</keyword>
<dbReference type="EMBL" id="CATOUU010000735">
    <property type="protein sequence ID" value="CAI9944934.1"/>
    <property type="molecule type" value="Genomic_DNA"/>
</dbReference>
<dbReference type="AlphaFoldDB" id="A0AA86U842"/>
<sequence>MLTVLAKAILIRFVCVIQIYQQYQYIHIYVCIIINNLCYLLAINRNQRTQSASSSTTERVHHLKDISRIRQLILFSNSFHHRVNYFCTFSIVAFRPVVTSSINSRDNIFWLEETSNIAFPDLVQNSWFKVHEHAPGYVSTVGHFLEIYTLVSYRFLWISQKPVVLDLVLQHGPFPESGCEVVSALANLNGQDFSHQLVWQVIS</sequence>
<proteinExistence type="predicted"/>